<evidence type="ECO:0000256" key="5">
    <source>
        <dbReference type="ARBA" id="ARBA00024247"/>
    </source>
</evidence>
<evidence type="ECO:0000313" key="14">
    <source>
        <dbReference type="Proteomes" id="UP000480185"/>
    </source>
</evidence>
<dbReference type="Pfam" id="PF02597">
    <property type="entry name" value="ThiS"/>
    <property type="match status" value="1"/>
</dbReference>
<accession>A0A6G1X420</accession>
<evidence type="ECO:0000256" key="8">
    <source>
        <dbReference type="ARBA" id="ARBA00075076"/>
    </source>
</evidence>
<evidence type="ECO:0000256" key="9">
    <source>
        <dbReference type="ARBA" id="ARBA00076711"/>
    </source>
</evidence>
<name>A0A6G1X420_9BACI</name>
<evidence type="ECO:0000256" key="7">
    <source>
        <dbReference type="ARBA" id="ARBA00063099"/>
    </source>
</evidence>
<organism evidence="13 14">
    <name type="scientific">Salinibacillus xinjiangensis</name>
    <dbReference type="NCBI Taxonomy" id="1229268"/>
    <lineage>
        <taxon>Bacteria</taxon>
        <taxon>Bacillati</taxon>
        <taxon>Bacillota</taxon>
        <taxon>Bacilli</taxon>
        <taxon>Bacillales</taxon>
        <taxon>Bacillaceae</taxon>
        <taxon>Salinibacillus</taxon>
    </lineage>
</organism>
<dbReference type="InterPro" id="IPR012675">
    <property type="entry name" value="Beta-grasp_dom_sf"/>
</dbReference>
<dbReference type="AlphaFoldDB" id="A0A6G1X420"/>
<evidence type="ECO:0000256" key="2">
    <source>
        <dbReference type="ARBA" id="ARBA00022741"/>
    </source>
</evidence>
<evidence type="ECO:0000256" key="1">
    <source>
        <dbReference type="ARBA" id="ARBA00005046"/>
    </source>
</evidence>
<dbReference type="InterPro" id="IPR044672">
    <property type="entry name" value="MOCS2A"/>
</dbReference>
<reference evidence="13 14" key="1">
    <citation type="submission" date="2019-11" db="EMBL/GenBank/DDBJ databases">
        <authorList>
            <person name="Li J."/>
        </authorList>
    </citation>
    <scope>NUCLEOTIDE SEQUENCE [LARGE SCALE GENOMIC DNA]</scope>
    <source>
        <strain evidence="13 14">J4</strain>
    </source>
</reference>
<evidence type="ECO:0000256" key="6">
    <source>
        <dbReference type="ARBA" id="ARBA00054425"/>
    </source>
</evidence>
<evidence type="ECO:0000256" key="12">
    <source>
        <dbReference type="ARBA" id="ARBA00078992"/>
    </source>
</evidence>
<dbReference type="PANTHER" id="PTHR33359">
    <property type="entry name" value="MOLYBDOPTERIN SYNTHASE SULFUR CARRIER SUBUNIT"/>
    <property type="match status" value="1"/>
</dbReference>
<dbReference type="UniPathway" id="UPA00344"/>
<dbReference type="NCBIfam" id="TIGR01687">
    <property type="entry name" value="moaD_arch"/>
    <property type="match status" value="1"/>
</dbReference>
<comment type="pathway">
    <text evidence="1">Cofactor biosynthesis; molybdopterin biosynthesis.</text>
</comment>
<dbReference type="CDD" id="cd00754">
    <property type="entry name" value="Ubl_MoaD"/>
    <property type="match status" value="1"/>
</dbReference>
<dbReference type="GO" id="GO:0006777">
    <property type="term" value="P:Mo-molybdopterin cofactor biosynthetic process"/>
    <property type="evidence" value="ECO:0007669"/>
    <property type="project" value="UniProtKB-KW"/>
</dbReference>
<comment type="similarity">
    <text evidence="4">Belongs to the MoaD family.</text>
</comment>
<evidence type="ECO:0000256" key="11">
    <source>
        <dbReference type="ARBA" id="ARBA00078020"/>
    </source>
</evidence>
<dbReference type="RefSeq" id="WP_153727571.1">
    <property type="nucleotide sequence ID" value="NZ_WJNH01000002.1"/>
</dbReference>
<dbReference type="Proteomes" id="UP000480185">
    <property type="component" value="Unassembled WGS sequence"/>
</dbReference>
<dbReference type="OrthoDB" id="9801945at2"/>
<proteinExistence type="inferred from homology"/>
<keyword evidence="3" id="KW-0501">Molybdenum cofactor biosynthesis</keyword>
<dbReference type="SUPFAM" id="SSF54285">
    <property type="entry name" value="MoaD/ThiS"/>
    <property type="match status" value="1"/>
</dbReference>
<evidence type="ECO:0000313" key="13">
    <source>
        <dbReference type="EMBL" id="MRG85655.1"/>
    </source>
</evidence>
<dbReference type="GO" id="GO:0000166">
    <property type="term" value="F:nucleotide binding"/>
    <property type="evidence" value="ECO:0007669"/>
    <property type="project" value="UniProtKB-KW"/>
</dbReference>
<comment type="function">
    <text evidence="6">Involved in sulfur transfer in the conversion of molybdopterin precursor Z to molybdopterin.</text>
</comment>
<sequence>MINVLFFAGLAEKTGQREIQLEHIAGSTVEQLKEKLMQEYPQAKAEMSQAMIAVNEEYAEKTDTLQERDTVAFIPPVSGG</sequence>
<gene>
    <name evidence="13" type="primary">moaD</name>
    <name evidence="13" type="ORF">GH754_04820</name>
</gene>
<dbReference type="EMBL" id="WJNH01000002">
    <property type="protein sequence ID" value="MRG85655.1"/>
    <property type="molecule type" value="Genomic_DNA"/>
</dbReference>
<comment type="subunit">
    <text evidence="7">Heterotetramer of 2 MoaD subunits and 2 MoaE subunits. Forms a stable heterotetrameric complex of 2 MoaD and 2 MoeB during adenylation of MoaD by MoeB. During catalysis MoaD shuttles between the two heterotetrameric complexes.</text>
</comment>
<dbReference type="PANTHER" id="PTHR33359:SF1">
    <property type="entry name" value="MOLYBDOPTERIN SYNTHASE SULFUR CARRIER SUBUNIT"/>
    <property type="match status" value="1"/>
</dbReference>
<evidence type="ECO:0000256" key="3">
    <source>
        <dbReference type="ARBA" id="ARBA00023150"/>
    </source>
</evidence>
<dbReference type="Gene3D" id="3.10.20.30">
    <property type="match status" value="1"/>
</dbReference>
<protein>
    <recommendedName>
        <fullName evidence="5">Molybdopterin synthase sulfur carrier subunit</fullName>
    </recommendedName>
    <alternativeName>
        <fullName evidence="11">MPT synthase subunit 1</fullName>
    </alternativeName>
    <alternativeName>
        <fullName evidence="8">Molybdenum cofactor biosynthesis protein D</fullName>
    </alternativeName>
    <alternativeName>
        <fullName evidence="10">Molybdopterin-converting factor small subunit</fullName>
    </alternativeName>
    <alternativeName>
        <fullName evidence="9">Molybdopterin-converting factor subunit 1</fullName>
    </alternativeName>
    <alternativeName>
        <fullName evidence="12">Sulfur carrier protein MoaD</fullName>
    </alternativeName>
</protein>
<keyword evidence="2" id="KW-0547">Nucleotide-binding</keyword>
<dbReference type="InterPro" id="IPR016155">
    <property type="entry name" value="Mopterin_synth/thiamin_S_b"/>
</dbReference>
<evidence type="ECO:0000256" key="10">
    <source>
        <dbReference type="ARBA" id="ARBA00077809"/>
    </source>
</evidence>
<dbReference type="InterPro" id="IPR010038">
    <property type="entry name" value="MoaD_arc-typ"/>
</dbReference>
<dbReference type="GO" id="GO:1990133">
    <property type="term" value="C:molybdopterin adenylyltransferase complex"/>
    <property type="evidence" value="ECO:0007669"/>
    <property type="project" value="TreeGrafter"/>
</dbReference>
<dbReference type="InterPro" id="IPR003749">
    <property type="entry name" value="ThiS/MoaD-like"/>
</dbReference>
<evidence type="ECO:0000256" key="4">
    <source>
        <dbReference type="ARBA" id="ARBA00024200"/>
    </source>
</evidence>
<dbReference type="NCBIfam" id="TIGR01682">
    <property type="entry name" value="moaD"/>
    <property type="match status" value="1"/>
</dbReference>
<dbReference type="FunFam" id="3.10.20.30:FF:000010">
    <property type="entry name" value="Molybdopterin synthase sulfur carrier subunit"/>
    <property type="match status" value="1"/>
</dbReference>
<comment type="caution">
    <text evidence="13">The sequence shown here is derived from an EMBL/GenBank/DDBJ whole genome shotgun (WGS) entry which is preliminary data.</text>
</comment>
<keyword evidence="14" id="KW-1185">Reference proteome</keyword>